<name>A0A3N2PRS5_SODAK</name>
<dbReference type="RefSeq" id="XP_028465025.1">
    <property type="nucleotide sequence ID" value="XM_028607133.1"/>
</dbReference>
<dbReference type="Proteomes" id="UP000272025">
    <property type="component" value="Unassembled WGS sequence"/>
</dbReference>
<gene>
    <name evidence="2" type="ORF">SODALDRAFT_191818</name>
</gene>
<proteinExistence type="predicted"/>
<dbReference type="AlphaFoldDB" id="A0A3N2PRS5"/>
<evidence type="ECO:0000256" key="1">
    <source>
        <dbReference type="SAM" id="MobiDB-lite"/>
    </source>
</evidence>
<feature type="compositionally biased region" description="Low complexity" evidence="1">
    <location>
        <begin position="60"/>
        <end position="71"/>
    </location>
</feature>
<feature type="region of interest" description="Disordered" evidence="1">
    <location>
        <begin position="1"/>
        <end position="71"/>
    </location>
</feature>
<sequence>MYTTYRYRQPRPSSPIQLSIHPYHQTNRLPPLLPPNQGPHTTTGASPPSSNPPFIPPPYYRRSPPLQPLQPLQPLRHVTSSLSHTIDRSLGTPFFLSIEGIAANLPWRSDRRYIRPVVSHRMHSICIPILN</sequence>
<reference evidence="2 3" key="1">
    <citation type="journal article" date="2018" name="Mol. Ecol.">
        <title>The obligate alkalophilic soda-lake fungus Sodiomyces alkalinus has shifted to a protein diet.</title>
        <authorList>
            <person name="Grum-Grzhimaylo A.A."/>
            <person name="Falkoski D.L."/>
            <person name="van den Heuvel J."/>
            <person name="Valero-Jimenez C.A."/>
            <person name="Min B."/>
            <person name="Choi I.G."/>
            <person name="Lipzen A."/>
            <person name="Daum C.G."/>
            <person name="Aanen D.K."/>
            <person name="Tsang A."/>
            <person name="Henrissat B."/>
            <person name="Bilanenko E.N."/>
            <person name="de Vries R.P."/>
            <person name="van Kan J.A.L."/>
            <person name="Grigoriev I.V."/>
            <person name="Debets A.J.M."/>
        </authorList>
    </citation>
    <scope>NUCLEOTIDE SEQUENCE [LARGE SCALE GENOMIC DNA]</scope>
    <source>
        <strain evidence="2 3">F11</strain>
    </source>
</reference>
<evidence type="ECO:0000313" key="3">
    <source>
        <dbReference type="Proteomes" id="UP000272025"/>
    </source>
</evidence>
<keyword evidence="3" id="KW-1185">Reference proteome</keyword>
<accession>A0A3N2PRS5</accession>
<dbReference type="GeneID" id="39575611"/>
<evidence type="ECO:0000313" key="2">
    <source>
        <dbReference type="EMBL" id="ROT37219.1"/>
    </source>
</evidence>
<protein>
    <submittedName>
        <fullName evidence="2">Uncharacterized protein</fullName>
    </submittedName>
</protein>
<feature type="compositionally biased region" description="Pro residues" evidence="1">
    <location>
        <begin position="49"/>
        <end position="59"/>
    </location>
</feature>
<dbReference type="EMBL" id="ML119057">
    <property type="protein sequence ID" value="ROT37219.1"/>
    <property type="molecule type" value="Genomic_DNA"/>
</dbReference>
<organism evidence="2 3">
    <name type="scientific">Sodiomyces alkalinus (strain CBS 110278 / VKM F-3762 / F11)</name>
    <name type="common">Alkaliphilic filamentous fungus</name>
    <dbReference type="NCBI Taxonomy" id="1314773"/>
    <lineage>
        <taxon>Eukaryota</taxon>
        <taxon>Fungi</taxon>
        <taxon>Dikarya</taxon>
        <taxon>Ascomycota</taxon>
        <taxon>Pezizomycotina</taxon>
        <taxon>Sordariomycetes</taxon>
        <taxon>Hypocreomycetidae</taxon>
        <taxon>Glomerellales</taxon>
        <taxon>Plectosphaerellaceae</taxon>
        <taxon>Sodiomyces</taxon>
    </lineage>
</organism>